<keyword evidence="6 7" id="KW-0472">Membrane</keyword>
<dbReference type="EMBL" id="LARY01000001">
    <property type="protein sequence ID" value="RDX02844.1"/>
    <property type="molecule type" value="Genomic_DNA"/>
</dbReference>
<feature type="transmembrane region" description="Helical" evidence="7">
    <location>
        <begin position="606"/>
        <end position="628"/>
    </location>
</feature>
<keyword evidence="3" id="KW-1003">Cell membrane</keyword>
<feature type="transmembrane region" description="Helical" evidence="7">
    <location>
        <begin position="649"/>
        <end position="670"/>
    </location>
</feature>
<feature type="transmembrane region" description="Helical" evidence="7">
    <location>
        <begin position="570"/>
        <end position="594"/>
    </location>
</feature>
<feature type="transmembrane region" description="Helical" evidence="7">
    <location>
        <begin position="208"/>
        <end position="226"/>
    </location>
</feature>
<dbReference type="RefSeq" id="WP_420812301.1">
    <property type="nucleotide sequence ID" value="NZ_LARY01000001.1"/>
</dbReference>
<reference evidence="10" key="1">
    <citation type="submission" date="2015-04" db="EMBL/GenBank/DDBJ databases">
        <authorList>
            <person name="Schardt J."/>
            <person name="Mueller-Herbst S."/>
            <person name="Scherer S."/>
            <person name="Huptas C."/>
        </authorList>
    </citation>
    <scope>NUCLEOTIDE SEQUENCE [LARGE SCALE GENOMIC DNA]</scope>
    <source>
        <strain evidence="10">Kiel-L1</strain>
    </source>
</reference>
<dbReference type="PANTHER" id="PTHR33406">
    <property type="entry name" value="MEMBRANE PROTEIN MJ1562-RELATED"/>
    <property type="match status" value="1"/>
</dbReference>
<accession>A0A3D8TX23</accession>
<dbReference type="PROSITE" id="PS50156">
    <property type="entry name" value="SSD"/>
    <property type="match status" value="2"/>
</dbReference>
<keyword evidence="4 7" id="KW-0812">Transmembrane</keyword>
<protein>
    <submittedName>
        <fullName evidence="9">Membrane protein</fullName>
    </submittedName>
</protein>
<feature type="transmembrane region" description="Helical" evidence="7">
    <location>
        <begin position="690"/>
        <end position="709"/>
    </location>
</feature>
<dbReference type="AlphaFoldDB" id="A0A3D8TX23"/>
<feature type="transmembrane region" description="Helical" evidence="7">
    <location>
        <begin position="394"/>
        <end position="414"/>
    </location>
</feature>
<organism evidence="9 10">
    <name type="scientific">Listeria kieliensis</name>
    <dbReference type="NCBI Taxonomy" id="1621700"/>
    <lineage>
        <taxon>Bacteria</taxon>
        <taxon>Bacillati</taxon>
        <taxon>Bacillota</taxon>
        <taxon>Bacilli</taxon>
        <taxon>Bacillales</taxon>
        <taxon>Listeriaceae</taxon>
        <taxon>Listeria</taxon>
    </lineage>
</organism>
<dbReference type="SUPFAM" id="SSF82866">
    <property type="entry name" value="Multidrug efflux transporter AcrB transmembrane domain"/>
    <property type="match status" value="2"/>
</dbReference>
<evidence type="ECO:0000256" key="7">
    <source>
        <dbReference type="SAM" id="Phobius"/>
    </source>
</evidence>
<evidence type="ECO:0000313" key="10">
    <source>
        <dbReference type="Proteomes" id="UP000257055"/>
    </source>
</evidence>
<dbReference type="Gene3D" id="1.20.1640.10">
    <property type="entry name" value="Multidrug efflux transporter AcrB transmembrane domain"/>
    <property type="match status" value="2"/>
</dbReference>
<dbReference type="InterPro" id="IPR050545">
    <property type="entry name" value="Mycobact_MmpL"/>
</dbReference>
<sequence length="719" mass="79689">MNRIGGFILKIKDGIAKIISGKKGRFVIIAIWIVVALGLQFILPNASTYKEDTARDLSKSEPSVIAEKVEDRYFEKNNGIPLLITWSSNQGLSTSDLEKIQELNASLQNDPIPNQNQLVPLEKVPPQVLLEQRSKDKKSFIQTVIMDEGTSSEKIKIAISELEKRTNGIFRNNPFETNLDSEKQLIARATGPAGISVDASELFKDADVSLLIATVCIVLLILLLIYRSPILALIPLIAVGMAYLIVTPILGFLGKEGIITYSSQGLSIMTVLLFGAGTDYCLFLISRYRHFLKIEQDRFKSLRFAFRGVSGAILLSGLTVMCALLLLLATRYGSFHNFAIPFSLAILVMLLSSLTLVPALLGVFGRVSFWPFIPHPSRENKKENRLWDAIGRIAIRYPIIIIIFSVVLLGMASFQVTQINYSYDTLSSFPDDMPSKEGFRLIEDHFGAGYLAPLTVIVKNGQSKDREALQEIEGVKSVSSAEPSSKNKSFLKYSVILNENPYSKEAMNKIPKLKQAIKGVDSQVYIAGQTATQFDERSVSKTDEKIVIPLVIVLISVLLLFYLRSIVAMIYLVLTVLFSYTASLGMGWLILHYFFEVDAISGLIPLYAFIFIVALGEDYNIFMVSSIWENAHKMPISKAVREGVHETGGVITSAGVILAATFLVLTTLPIELLVQFGLITALGILVDTFLIRPLLVPALTVLLGKWAFWPGMNRLFKSR</sequence>
<feature type="domain" description="SSD" evidence="8">
    <location>
        <begin position="231"/>
        <end position="363"/>
    </location>
</feature>
<feature type="domain" description="SSD" evidence="8">
    <location>
        <begin position="573"/>
        <end position="701"/>
    </location>
</feature>
<keyword evidence="10" id="KW-1185">Reference proteome</keyword>
<evidence type="ECO:0000256" key="6">
    <source>
        <dbReference type="ARBA" id="ARBA00023136"/>
    </source>
</evidence>
<gene>
    <name evidence="9" type="ORF">UR08_04895</name>
</gene>
<evidence type="ECO:0000256" key="3">
    <source>
        <dbReference type="ARBA" id="ARBA00022475"/>
    </source>
</evidence>
<dbReference type="Pfam" id="PF03176">
    <property type="entry name" value="MMPL"/>
    <property type="match status" value="2"/>
</dbReference>
<dbReference type="InterPro" id="IPR004869">
    <property type="entry name" value="MMPL_dom"/>
</dbReference>
<dbReference type="GO" id="GO:0005886">
    <property type="term" value="C:plasma membrane"/>
    <property type="evidence" value="ECO:0007669"/>
    <property type="project" value="UniProtKB-SubCell"/>
</dbReference>
<evidence type="ECO:0000256" key="2">
    <source>
        <dbReference type="ARBA" id="ARBA00010157"/>
    </source>
</evidence>
<evidence type="ECO:0000256" key="4">
    <source>
        <dbReference type="ARBA" id="ARBA00022692"/>
    </source>
</evidence>
<dbReference type="PANTHER" id="PTHR33406:SF6">
    <property type="entry name" value="MEMBRANE PROTEIN YDGH-RELATED"/>
    <property type="match status" value="1"/>
</dbReference>
<feature type="transmembrane region" description="Helical" evidence="7">
    <location>
        <begin position="340"/>
        <end position="373"/>
    </location>
</feature>
<comment type="similarity">
    <text evidence="2">Belongs to the resistance-nodulation-cell division (RND) (TC 2.A.6) family. MmpL subfamily.</text>
</comment>
<dbReference type="InterPro" id="IPR000731">
    <property type="entry name" value="SSD"/>
</dbReference>
<evidence type="ECO:0000256" key="5">
    <source>
        <dbReference type="ARBA" id="ARBA00022989"/>
    </source>
</evidence>
<feature type="transmembrane region" description="Helical" evidence="7">
    <location>
        <begin position="233"/>
        <end position="253"/>
    </location>
</feature>
<feature type="transmembrane region" description="Helical" evidence="7">
    <location>
        <begin position="265"/>
        <end position="285"/>
    </location>
</feature>
<evidence type="ECO:0000256" key="1">
    <source>
        <dbReference type="ARBA" id="ARBA00004651"/>
    </source>
</evidence>
<name>A0A3D8TX23_9LIST</name>
<comment type="subcellular location">
    <subcellularLocation>
        <location evidence="1">Cell membrane</location>
        <topology evidence="1">Multi-pass membrane protein</topology>
    </subcellularLocation>
</comment>
<keyword evidence="5 7" id="KW-1133">Transmembrane helix</keyword>
<evidence type="ECO:0000313" key="9">
    <source>
        <dbReference type="EMBL" id="RDX02844.1"/>
    </source>
</evidence>
<feature type="transmembrane region" description="Helical" evidence="7">
    <location>
        <begin position="546"/>
        <end position="563"/>
    </location>
</feature>
<feature type="transmembrane region" description="Helical" evidence="7">
    <location>
        <begin position="305"/>
        <end position="328"/>
    </location>
</feature>
<proteinExistence type="inferred from homology"/>
<comment type="caution">
    <text evidence="9">The sequence shown here is derived from an EMBL/GenBank/DDBJ whole genome shotgun (WGS) entry which is preliminary data.</text>
</comment>
<dbReference type="Proteomes" id="UP000257055">
    <property type="component" value="Unassembled WGS sequence"/>
</dbReference>
<feature type="transmembrane region" description="Helical" evidence="7">
    <location>
        <begin position="26"/>
        <end position="43"/>
    </location>
</feature>
<evidence type="ECO:0000259" key="8">
    <source>
        <dbReference type="PROSITE" id="PS50156"/>
    </source>
</evidence>